<keyword evidence="3" id="KW-0808">Transferase</keyword>
<dbReference type="InterPro" id="IPR050113">
    <property type="entry name" value="Ub_conjugating_enzyme"/>
</dbReference>
<dbReference type="Pfam" id="PF00179">
    <property type="entry name" value="UQ_con"/>
    <property type="match status" value="2"/>
</dbReference>
<dbReference type="CDD" id="cd23796">
    <property type="entry name" value="UBCc_UBE2G2"/>
    <property type="match status" value="1"/>
</dbReference>
<keyword evidence="7" id="KW-0882">Thioester bond</keyword>
<evidence type="ECO:0000259" key="11">
    <source>
        <dbReference type="PROSITE" id="PS50127"/>
    </source>
</evidence>
<dbReference type="PANTHER" id="PTHR24067">
    <property type="entry name" value="UBIQUITIN-CONJUGATING ENZYME E2"/>
    <property type="match status" value="1"/>
</dbReference>
<evidence type="ECO:0000256" key="8">
    <source>
        <dbReference type="ARBA" id="ARBA00030012"/>
    </source>
</evidence>
<dbReference type="FunFam" id="3.10.110.10:FF:000008">
    <property type="entry name" value="Ubiquitin-conjugating enzyme E2 G2"/>
    <property type="match status" value="1"/>
</dbReference>
<dbReference type="InterPro" id="IPR000608">
    <property type="entry name" value="UBC"/>
</dbReference>
<dbReference type="SMART" id="SM00212">
    <property type="entry name" value="UBCc"/>
    <property type="match status" value="1"/>
</dbReference>
<evidence type="ECO:0000313" key="15">
    <source>
        <dbReference type="Proteomes" id="UP000282582"/>
    </source>
</evidence>
<dbReference type="VEuPathDB" id="FungiDB:BTJ68_08808"/>
<evidence type="ECO:0000313" key="12">
    <source>
        <dbReference type="EMBL" id="RMX88302.1"/>
    </source>
</evidence>
<evidence type="ECO:0000256" key="5">
    <source>
        <dbReference type="ARBA" id="ARBA00022786"/>
    </source>
</evidence>
<dbReference type="EMBL" id="QWIJ01000075">
    <property type="protein sequence ID" value="RMX88302.1"/>
    <property type="molecule type" value="Genomic_DNA"/>
</dbReference>
<keyword evidence="4" id="KW-0547">Nucleotide-binding</keyword>
<comment type="catalytic activity">
    <reaction evidence="1">
        <text>S-ubiquitinyl-[E1 ubiquitin-activating enzyme]-L-cysteine + [E2 ubiquitin-conjugating enzyme]-L-cysteine = [E1 ubiquitin-activating enzyme]-L-cysteine + S-ubiquitinyl-[E2 ubiquitin-conjugating enzyme]-L-cysteine.</text>
        <dbReference type="EC" id="2.3.2.23"/>
    </reaction>
</comment>
<dbReference type="GO" id="GO:0005524">
    <property type="term" value="F:ATP binding"/>
    <property type="evidence" value="ECO:0007669"/>
    <property type="project" value="UniProtKB-KW"/>
</dbReference>
<gene>
    <name evidence="13" type="ORF">D0868_04907</name>
    <name evidence="12" type="ORF">D0869_01716</name>
</gene>
<dbReference type="GO" id="GO:0036503">
    <property type="term" value="P:ERAD pathway"/>
    <property type="evidence" value="ECO:0007669"/>
    <property type="project" value="UniProtKB-ARBA"/>
</dbReference>
<comment type="caution">
    <text evidence="13">The sequence shown here is derived from an EMBL/GenBank/DDBJ whole genome shotgun (WGS) entry which is preliminary data.</text>
</comment>
<evidence type="ECO:0000256" key="9">
    <source>
        <dbReference type="ARBA" id="ARBA00031729"/>
    </source>
</evidence>
<evidence type="ECO:0000313" key="13">
    <source>
        <dbReference type="EMBL" id="RMY08244.1"/>
    </source>
</evidence>
<evidence type="ECO:0000256" key="3">
    <source>
        <dbReference type="ARBA" id="ARBA00022679"/>
    </source>
</evidence>
<evidence type="ECO:0000256" key="10">
    <source>
        <dbReference type="ARBA" id="ARBA00077195"/>
    </source>
</evidence>
<evidence type="ECO:0000256" key="1">
    <source>
        <dbReference type="ARBA" id="ARBA00000485"/>
    </source>
</evidence>
<protein>
    <recommendedName>
        <fullName evidence="2">E2 ubiquitin-conjugating enzyme</fullName>
        <ecNumber evidence="2">2.3.2.23</ecNumber>
    </recommendedName>
    <alternativeName>
        <fullName evidence="10">E2 ubiquitin-conjugating enzyme 7</fullName>
    </alternativeName>
    <alternativeName>
        <fullName evidence="9">Ubiquitin carrier protein</fullName>
    </alternativeName>
    <alternativeName>
        <fullName evidence="8">Ubiquitin-protein ligase</fullName>
    </alternativeName>
</protein>
<dbReference type="InterPro" id="IPR016135">
    <property type="entry name" value="UBQ-conjugating_enzyme/RWD"/>
</dbReference>
<dbReference type="Gene3D" id="3.10.110.10">
    <property type="entry name" value="Ubiquitin Conjugating Enzyme"/>
    <property type="match status" value="1"/>
</dbReference>
<keyword evidence="6" id="KW-0067">ATP-binding</keyword>
<feature type="domain" description="UBC core" evidence="11">
    <location>
        <begin position="4"/>
        <end position="185"/>
    </location>
</feature>
<dbReference type="EC" id="2.3.2.23" evidence="2"/>
<dbReference type="SUPFAM" id="SSF54495">
    <property type="entry name" value="UBC-like"/>
    <property type="match status" value="1"/>
</dbReference>
<reference evidence="14 15" key="1">
    <citation type="journal article" date="2018" name="BMC Genomics">
        <title>Genomic evidence for intraspecific hybridization in a clonal and extremely halotolerant yeast.</title>
        <authorList>
            <person name="Gostincar C."/>
            <person name="Stajich J.E."/>
            <person name="Zupancic J."/>
            <person name="Zalar P."/>
            <person name="Gunde-Cimerman N."/>
        </authorList>
    </citation>
    <scope>NUCLEOTIDE SEQUENCE [LARGE SCALE GENOMIC DNA]</scope>
    <source>
        <strain evidence="13 15">EXF-6654</strain>
        <strain evidence="12 14">EXF-6656</strain>
    </source>
</reference>
<accession>A0A3M6YZ05</accession>
<dbReference type="GO" id="GO:0061631">
    <property type="term" value="F:ubiquitin conjugating enzyme activity"/>
    <property type="evidence" value="ECO:0007669"/>
    <property type="project" value="UniProtKB-EC"/>
</dbReference>
<proteinExistence type="predicted"/>
<evidence type="ECO:0000313" key="14">
    <source>
        <dbReference type="Proteomes" id="UP000281245"/>
    </source>
</evidence>
<keyword evidence="5" id="KW-0833">Ubl conjugation pathway</keyword>
<dbReference type="Proteomes" id="UP000282582">
    <property type="component" value="Unassembled WGS sequence"/>
</dbReference>
<dbReference type="EMBL" id="QWIK01000324">
    <property type="protein sequence ID" value="RMY08244.1"/>
    <property type="molecule type" value="Genomic_DNA"/>
</dbReference>
<dbReference type="AlphaFoldDB" id="A0A3M6YZ05"/>
<organism evidence="13 15">
    <name type="scientific">Hortaea werneckii</name>
    <name type="common">Black yeast</name>
    <name type="synonym">Cladosporium werneckii</name>
    <dbReference type="NCBI Taxonomy" id="91943"/>
    <lineage>
        <taxon>Eukaryota</taxon>
        <taxon>Fungi</taxon>
        <taxon>Dikarya</taxon>
        <taxon>Ascomycota</taxon>
        <taxon>Pezizomycotina</taxon>
        <taxon>Dothideomycetes</taxon>
        <taxon>Dothideomycetidae</taxon>
        <taxon>Mycosphaerellales</taxon>
        <taxon>Teratosphaeriaceae</taxon>
        <taxon>Hortaea</taxon>
    </lineage>
</organism>
<sequence>MNSVASKRLFQEYKHLTTDPPDGITAGPVNEDDLFVWEAMIQGPEGTPYEGGVFPAELKFPKDYPLMPPTMKFLCDLWHPNGNRPLHTSPSSPHRHLSDQATVYPNGNVCISILHPPGDDPNHYEQASERWSPIQSVEKILISVMSMIAEPNDESPANVDAARMWRERKPEFDQRVKADVRRSLGL</sequence>
<dbReference type="Proteomes" id="UP000281245">
    <property type="component" value="Unassembled WGS sequence"/>
</dbReference>
<dbReference type="OrthoDB" id="19692at2759"/>
<dbReference type="PROSITE" id="PS50127">
    <property type="entry name" value="UBC_2"/>
    <property type="match status" value="1"/>
</dbReference>
<evidence type="ECO:0000256" key="4">
    <source>
        <dbReference type="ARBA" id="ARBA00022741"/>
    </source>
</evidence>
<evidence type="ECO:0000256" key="6">
    <source>
        <dbReference type="ARBA" id="ARBA00022840"/>
    </source>
</evidence>
<name>A0A3M6YZ05_HORWE</name>
<evidence type="ECO:0000256" key="2">
    <source>
        <dbReference type="ARBA" id="ARBA00012486"/>
    </source>
</evidence>
<evidence type="ECO:0000256" key="7">
    <source>
        <dbReference type="ARBA" id="ARBA00022966"/>
    </source>
</evidence>